<accession>A0A9P8P381</accession>
<dbReference type="Proteomes" id="UP000769528">
    <property type="component" value="Unassembled WGS sequence"/>
</dbReference>
<feature type="region of interest" description="Disordered" evidence="1">
    <location>
        <begin position="260"/>
        <end position="321"/>
    </location>
</feature>
<feature type="compositionally biased region" description="Polar residues" evidence="1">
    <location>
        <begin position="1"/>
        <end position="14"/>
    </location>
</feature>
<feature type="compositionally biased region" description="Low complexity" evidence="1">
    <location>
        <begin position="306"/>
        <end position="321"/>
    </location>
</feature>
<dbReference type="AlphaFoldDB" id="A0A9P8P381"/>
<feature type="compositionally biased region" description="Polar residues" evidence="1">
    <location>
        <begin position="375"/>
        <end position="409"/>
    </location>
</feature>
<feature type="compositionally biased region" description="Low complexity" evidence="1">
    <location>
        <begin position="15"/>
        <end position="44"/>
    </location>
</feature>
<protein>
    <submittedName>
        <fullName evidence="2">Uncharacterized protein</fullName>
    </submittedName>
</protein>
<evidence type="ECO:0000256" key="1">
    <source>
        <dbReference type="SAM" id="MobiDB-lite"/>
    </source>
</evidence>
<proteinExistence type="predicted"/>
<reference evidence="2" key="2">
    <citation type="submission" date="2021-01" db="EMBL/GenBank/DDBJ databases">
        <authorList>
            <person name="Schikora-Tamarit M.A."/>
        </authorList>
    </citation>
    <scope>NUCLEOTIDE SEQUENCE</scope>
    <source>
        <strain evidence="2">CBS6341</strain>
    </source>
</reference>
<dbReference type="OrthoDB" id="5563016at2759"/>
<feature type="region of interest" description="Disordered" evidence="1">
    <location>
        <begin position="1"/>
        <end position="51"/>
    </location>
</feature>
<evidence type="ECO:0000313" key="3">
    <source>
        <dbReference type="Proteomes" id="UP000769528"/>
    </source>
</evidence>
<gene>
    <name evidence="2" type="ORF">WICMUC_005787</name>
</gene>
<feature type="compositionally biased region" description="Low complexity" evidence="1">
    <location>
        <begin position="264"/>
        <end position="284"/>
    </location>
</feature>
<sequence>MNVTINSIQSTSNEFNKPSSRSNSISSFNSFSSSINSKSIQRNRMIPRDNSTNDLFEIDPILQKKKLKNNSLLSRKNLPKSISTSNLSINSSTQSIRNSHQFIPQTIQHSQYNINDVNKTNNNTGYKTIPRSSSYTSLPRRISNVPKDNYSIILPQRIQLSKPILKEISTPSQLNQVDYHNFQYRQQRPNPRRKNNVPYTFPNGEIYIPRDKQNSFTNLQQLNNNISINSIPSQSIKQIEYNNLNSQQRLPQNRYHHHNRNNEHLQYPNNNSHHQPQQQCSPISRRASIIESTPPSSIDDLTINKSSSIQSSVSTTSPSPDYSIKEVKITQDLYLENIIKEDEVLSTSKIDIKPKDCLQQVGNEQNYIESKDNGQNRNLSSTTPKNESFKPHQNTNHHNFKQTNSNKSIKQSKEKREISSKVERKPSFMKKLVNKIFRSSSKVQNQSKSSNQTALIKQNFKNTNNDSNVNGNLQRSISNSSEFSFQQKDDIINIDQDLNDFNTESILDSMFNSDQRHSNAKIDAESKTIDEFDGGNDDIDESLVQSDQNQEINEDDNSLELEEFQYIEKLIEFGETSFPNLKSIDLGNSARKLKRSKSIERKKSIYSNHSSNKSIFSESGNSSLGKDNNLIYSTELRSPNNYLLPNNSILKTIVSSQDFINKKVLFDDNIIINPTYSSIIYNRQSIRPLMTEKSINPNVIQQIRLEINEFKRSMIVHEQSKLNTHFFYA</sequence>
<comment type="caution">
    <text evidence="2">The sequence shown here is derived from an EMBL/GenBank/DDBJ whole genome shotgun (WGS) entry which is preliminary data.</text>
</comment>
<name>A0A9P8P381_9ASCO</name>
<feature type="compositionally biased region" description="Basic and acidic residues" evidence="1">
    <location>
        <begin position="411"/>
        <end position="425"/>
    </location>
</feature>
<evidence type="ECO:0000313" key="2">
    <source>
        <dbReference type="EMBL" id="KAH3664402.1"/>
    </source>
</evidence>
<organism evidence="2 3">
    <name type="scientific">Wickerhamomyces mucosus</name>
    <dbReference type="NCBI Taxonomy" id="1378264"/>
    <lineage>
        <taxon>Eukaryota</taxon>
        <taxon>Fungi</taxon>
        <taxon>Dikarya</taxon>
        <taxon>Ascomycota</taxon>
        <taxon>Saccharomycotina</taxon>
        <taxon>Saccharomycetes</taxon>
        <taxon>Phaffomycetales</taxon>
        <taxon>Wickerhamomycetaceae</taxon>
        <taxon>Wickerhamomyces</taxon>
    </lineage>
</organism>
<reference evidence="2" key="1">
    <citation type="journal article" date="2021" name="Open Biol.">
        <title>Shared evolutionary footprints suggest mitochondrial oxidative damage underlies multiple complex I losses in fungi.</title>
        <authorList>
            <person name="Schikora-Tamarit M.A."/>
            <person name="Marcet-Houben M."/>
            <person name="Nosek J."/>
            <person name="Gabaldon T."/>
        </authorList>
    </citation>
    <scope>NUCLEOTIDE SEQUENCE</scope>
    <source>
        <strain evidence="2">CBS6341</strain>
    </source>
</reference>
<dbReference type="EMBL" id="JAEUBF010001473">
    <property type="protein sequence ID" value="KAH3664402.1"/>
    <property type="molecule type" value="Genomic_DNA"/>
</dbReference>
<feature type="region of interest" description="Disordered" evidence="1">
    <location>
        <begin position="367"/>
        <end position="425"/>
    </location>
</feature>
<keyword evidence="3" id="KW-1185">Reference proteome</keyword>